<proteinExistence type="predicted"/>
<dbReference type="Proteomes" id="UP000307440">
    <property type="component" value="Unassembled WGS sequence"/>
</dbReference>
<reference evidence="1 2" key="1">
    <citation type="journal article" date="2019" name="Nat. Ecol. Evol.">
        <title>Megaphylogeny resolves global patterns of mushroom evolution.</title>
        <authorList>
            <person name="Varga T."/>
            <person name="Krizsan K."/>
            <person name="Foldi C."/>
            <person name="Dima B."/>
            <person name="Sanchez-Garcia M."/>
            <person name="Sanchez-Ramirez S."/>
            <person name="Szollosi G.J."/>
            <person name="Szarkandi J.G."/>
            <person name="Papp V."/>
            <person name="Albert L."/>
            <person name="Andreopoulos W."/>
            <person name="Angelini C."/>
            <person name="Antonin V."/>
            <person name="Barry K.W."/>
            <person name="Bougher N.L."/>
            <person name="Buchanan P."/>
            <person name="Buyck B."/>
            <person name="Bense V."/>
            <person name="Catcheside P."/>
            <person name="Chovatia M."/>
            <person name="Cooper J."/>
            <person name="Damon W."/>
            <person name="Desjardin D."/>
            <person name="Finy P."/>
            <person name="Geml J."/>
            <person name="Haridas S."/>
            <person name="Hughes K."/>
            <person name="Justo A."/>
            <person name="Karasinski D."/>
            <person name="Kautmanova I."/>
            <person name="Kiss B."/>
            <person name="Kocsube S."/>
            <person name="Kotiranta H."/>
            <person name="LaButti K.M."/>
            <person name="Lechner B.E."/>
            <person name="Liimatainen K."/>
            <person name="Lipzen A."/>
            <person name="Lukacs Z."/>
            <person name="Mihaltcheva S."/>
            <person name="Morgado L.N."/>
            <person name="Niskanen T."/>
            <person name="Noordeloos M.E."/>
            <person name="Ohm R.A."/>
            <person name="Ortiz-Santana B."/>
            <person name="Ovrebo C."/>
            <person name="Racz N."/>
            <person name="Riley R."/>
            <person name="Savchenko A."/>
            <person name="Shiryaev A."/>
            <person name="Soop K."/>
            <person name="Spirin V."/>
            <person name="Szebenyi C."/>
            <person name="Tomsovsky M."/>
            <person name="Tulloss R.E."/>
            <person name="Uehling J."/>
            <person name="Grigoriev I.V."/>
            <person name="Vagvolgyi C."/>
            <person name="Papp T."/>
            <person name="Martin F.M."/>
            <person name="Miettinen O."/>
            <person name="Hibbett D.S."/>
            <person name="Nagy L.G."/>
        </authorList>
    </citation>
    <scope>NUCLEOTIDE SEQUENCE [LARGE SCALE GENOMIC DNA]</scope>
    <source>
        <strain evidence="1 2">CBS 121175</strain>
    </source>
</reference>
<dbReference type="Gene3D" id="3.80.10.10">
    <property type="entry name" value="Ribonuclease Inhibitor"/>
    <property type="match status" value="1"/>
</dbReference>
<dbReference type="OrthoDB" id="2884925at2759"/>
<dbReference type="SUPFAM" id="SSF52047">
    <property type="entry name" value="RNI-like"/>
    <property type="match status" value="1"/>
</dbReference>
<evidence type="ECO:0000313" key="1">
    <source>
        <dbReference type="EMBL" id="TFK21610.1"/>
    </source>
</evidence>
<evidence type="ECO:0000313" key="2">
    <source>
        <dbReference type="Proteomes" id="UP000307440"/>
    </source>
</evidence>
<dbReference type="InterPro" id="IPR032675">
    <property type="entry name" value="LRR_dom_sf"/>
</dbReference>
<evidence type="ECO:0008006" key="3">
    <source>
        <dbReference type="Google" id="ProtNLM"/>
    </source>
</evidence>
<dbReference type="STRING" id="230819.A0A5C3KML7"/>
<accession>A0A5C3KML7</accession>
<keyword evidence="2" id="KW-1185">Reference proteome</keyword>
<protein>
    <recommendedName>
        <fullName evidence="3">F-box domain-containing protein</fullName>
    </recommendedName>
</protein>
<gene>
    <name evidence="1" type="ORF">FA15DRAFT_658168</name>
</gene>
<name>A0A5C3KML7_COPMA</name>
<dbReference type="AlphaFoldDB" id="A0A5C3KML7"/>
<organism evidence="1 2">
    <name type="scientific">Coprinopsis marcescibilis</name>
    <name type="common">Agaric fungus</name>
    <name type="synonym">Psathyrella marcescibilis</name>
    <dbReference type="NCBI Taxonomy" id="230819"/>
    <lineage>
        <taxon>Eukaryota</taxon>
        <taxon>Fungi</taxon>
        <taxon>Dikarya</taxon>
        <taxon>Basidiomycota</taxon>
        <taxon>Agaricomycotina</taxon>
        <taxon>Agaricomycetes</taxon>
        <taxon>Agaricomycetidae</taxon>
        <taxon>Agaricales</taxon>
        <taxon>Agaricineae</taxon>
        <taxon>Psathyrellaceae</taxon>
        <taxon>Coprinopsis</taxon>
    </lineage>
</organism>
<dbReference type="EMBL" id="ML210263">
    <property type="protein sequence ID" value="TFK21610.1"/>
    <property type="molecule type" value="Genomic_DNA"/>
</dbReference>
<sequence length="643" mass="72118">MKLVLIPSTDGFPPIPNSKKVKKVIESMLLLGNIRPTQKRLHANMQIRQSAEQVTQIDAQIVELEQLVRGLKPTKYQPSVASQLSSGNGIGKHGFDKSHIQVYHQDGHVQTRQRSRLARIIELEDLIRGLKSKRNQLSATHQLPPELLSRIFVFYKPDFQTPPLGAPRRVPLDVSVWGQTFSSSTEDGILLLRCLNDHAFRFNTLFIKGISGDIKKWVSRLTTAAPLLTALHIINMSSNIGALFPAWIFARSTPQLRKLQLNGCIPDWSSTIFSKGSRMTSLRVVYTLKWAPGQNRPPALKAVLQALGNMPQLLYLELGMNLAGSSSANRRPSVRLPALQTLKLTGEIKVCSAILSRLQLPTFANIVLSMSLKPVSNHWYLSAATDLAMSCVSSWLSNPLANPNNTNTEPHYIQSLRVHAQKPHPTTTPETFKFEAWLTHVSLPPPTRHSQPSPNLSIELTNIKNTKGFEIFREHFLPALPLEKLKCLDMHYNFGSILRLNPFASFPIEELYIHGLAGLDCLSQCLGSDPGFPNNPRHPPSTGPTSVTYFCALRTLCVVDMGITVFDSDSPDCCVDFGDVLKLRRSLGYGLKSIKLIDRRNLPASVVESWRDLKVADEVHWDGVRELWHDEILTWEWVEEDYL</sequence>